<protein>
    <submittedName>
        <fullName evidence="1">Phage protein</fullName>
    </submittedName>
</protein>
<proteinExistence type="predicted"/>
<dbReference type="KEGG" id="lrg:LRHM_2787"/>
<evidence type="ECO:0000313" key="2">
    <source>
        <dbReference type="Proteomes" id="UP000002067"/>
    </source>
</evidence>
<accession>A0A809N9P9</accession>
<sequence>MLYPESTWARFEQEFPIPEKYRKYYEYKNWHIEPKSSDLSQFEQDHPFAFMLMPEDMQNALYLWTKGLAKRKTINSDYTSYGIKHLFTDLPGGFYITNGMMKGALLAAGFEIADYAELNWRANISGRSIKEQIKLAPHIS</sequence>
<dbReference type="EMBL" id="AP011548">
    <property type="protein sequence ID" value="BAI43314.1"/>
    <property type="molecule type" value="Genomic_DNA"/>
</dbReference>
<name>A0A809N9P9_LACRG</name>
<dbReference type="KEGG" id="lrh:LGG_02895"/>
<dbReference type="RefSeq" id="WP_014570229.1">
    <property type="nucleotide sequence ID" value="NC_013198.1"/>
</dbReference>
<reference evidence="1 2" key="1">
    <citation type="journal article" date="2009" name="J. Bacteriol.">
        <title>Complete genome sequence of the probiotic Lactobacillus rhamnosus ATCC 53103.</title>
        <authorList>
            <person name="Morita H."/>
            <person name="Toh H."/>
            <person name="Oshima K."/>
            <person name="Murakami M."/>
            <person name="Taylor T.D."/>
            <person name="Igimi S."/>
            <person name="Hattori M."/>
        </authorList>
    </citation>
    <scope>NUCLEOTIDE SEQUENCE [LARGE SCALE GENOMIC DNA]</scope>
    <source>
        <strain evidence="2">ATCC 53103 / LMG 18243 / GG [Tokyo]</strain>
    </source>
</reference>
<dbReference type="AlphaFoldDB" id="A0A809N9P9"/>
<evidence type="ECO:0000313" key="1">
    <source>
        <dbReference type="EMBL" id="BAI43314.1"/>
    </source>
</evidence>
<gene>
    <name evidence="1" type="ordered locus">LRHM_2787</name>
</gene>
<organism evidence="1 2">
    <name type="scientific">Lacticaseibacillus rhamnosus (strain ATCC 53103 / LMG 18243 / GG)</name>
    <name type="common">Lactobacillus rhamnosus</name>
    <dbReference type="NCBI Taxonomy" id="568703"/>
    <lineage>
        <taxon>Bacteria</taxon>
        <taxon>Bacillati</taxon>
        <taxon>Bacillota</taxon>
        <taxon>Bacilli</taxon>
        <taxon>Lactobacillales</taxon>
        <taxon>Lactobacillaceae</taxon>
        <taxon>Lacticaseibacillus</taxon>
    </lineage>
</organism>
<dbReference type="Proteomes" id="UP000002067">
    <property type="component" value="Chromosome"/>
</dbReference>